<comment type="similarity">
    <text evidence="2">Belongs to the TLS1 family.</text>
</comment>
<dbReference type="EMBL" id="JAAWWB010000027">
    <property type="protein sequence ID" value="KAG6749714.1"/>
    <property type="molecule type" value="Genomic_DNA"/>
</dbReference>
<feature type="region of interest" description="Disordered" evidence="4">
    <location>
        <begin position="277"/>
        <end position="313"/>
    </location>
</feature>
<keyword evidence="5" id="KW-0812">Transmembrane</keyword>
<accession>A0A8X7YF13</accession>
<dbReference type="OrthoDB" id="5627at2759"/>
<keyword evidence="5" id="KW-1133">Transmembrane helix</keyword>
<keyword evidence="3" id="KW-0539">Nucleus</keyword>
<dbReference type="PANTHER" id="PTHR13486">
    <property type="entry name" value="TELOMERE LENGTH AND SILENCING PROTEIN 1 TLS1 FAMILY MEMBER"/>
    <property type="match status" value="1"/>
</dbReference>
<feature type="transmembrane region" description="Helical" evidence="5">
    <location>
        <begin position="128"/>
        <end position="151"/>
    </location>
</feature>
<keyword evidence="5" id="KW-0472">Membrane</keyword>
<evidence type="ECO:0000256" key="4">
    <source>
        <dbReference type="SAM" id="MobiDB-lite"/>
    </source>
</evidence>
<evidence type="ECO:0008006" key="8">
    <source>
        <dbReference type="Google" id="ProtNLM"/>
    </source>
</evidence>
<dbReference type="GO" id="GO:0005681">
    <property type="term" value="C:spliceosomal complex"/>
    <property type="evidence" value="ECO:0007669"/>
    <property type="project" value="TreeGrafter"/>
</dbReference>
<dbReference type="GO" id="GO:0000398">
    <property type="term" value="P:mRNA splicing, via spliceosome"/>
    <property type="evidence" value="ECO:0007669"/>
    <property type="project" value="TreeGrafter"/>
</dbReference>
<dbReference type="PANTHER" id="PTHR13486:SF2">
    <property type="entry name" value="SPLICING FACTOR C9ORF78"/>
    <property type="match status" value="1"/>
</dbReference>
<gene>
    <name evidence="6" type="ORF">POTOM_046781</name>
</gene>
<name>A0A8X7YF13_POPTO</name>
<keyword evidence="7" id="KW-1185">Reference proteome</keyword>
<evidence type="ECO:0000256" key="1">
    <source>
        <dbReference type="ARBA" id="ARBA00004123"/>
    </source>
</evidence>
<feature type="region of interest" description="Disordered" evidence="4">
    <location>
        <begin position="30"/>
        <end position="53"/>
    </location>
</feature>
<proteinExistence type="inferred from homology"/>
<comment type="caution">
    <text evidence="6">The sequence shown here is derived from an EMBL/GenBank/DDBJ whole genome shotgun (WGS) entry which is preliminary data.</text>
</comment>
<evidence type="ECO:0000313" key="6">
    <source>
        <dbReference type="EMBL" id="KAG6749714.1"/>
    </source>
</evidence>
<reference evidence="6" key="1">
    <citation type="journal article" date="2020" name="bioRxiv">
        <title>Hybrid origin of Populus tomentosa Carr. identified through genome sequencing and phylogenomic analysis.</title>
        <authorList>
            <person name="An X."/>
            <person name="Gao K."/>
            <person name="Chen Z."/>
            <person name="Li J."/>
            <person name="Yang X."/>
            <person name="Yang X."/>
            <person name="Zhou J."/>
            <person name="Guo T."/>
            <person name="Zhao T."/>
            <person name="Huang S."/>
            <person name="Miao D."/>
            <person name="Khan W.U."/>
            <person name="Rao P."/>
            <person name="Ye M."/>
            <person name="Lei B."/>
            <person name="Liao W."/>
            <person name="Wang J."/>
            <person name="Ji L."/>
            <person name="Li Y."/>
            <person name="Guo B."/>
            <person name="Mustafa N.S."/>
            <person name="Li S."/>
            <person name="Yun Q."/>
            <person name="Keller S.R."/>
            <person name="Mao J."/>
            <person name="Zhang R."/>
            <person name="Strauss S.H."/>
        </authorList>
    </citation>
    <scope>NUCLEOTIDE SEQUENCE</scope>
    <source>
        <strain evidence="6">GM15</strain>
        <tissue evidence="6">Leaf</tissue>
    </source>
</reference>
<feature type="compositionally biased region" description="Basic and acidic residues" evidence="4">
    <location>
        <begin position="37"/>
        <end position="53"/>
    </location>
</feature>
<sequence>MKKKIKFPADCKTLTIGIKGRKIETRMMQKKRNFRKRTFEEDEHNKASDDDEQERRLALEEVKFLQKQRERKSGIPALATTSQTATTVAAKLTEKTDGDGEKEELVLQDTFAQETAVMVEDPNMYLTYYLLFLYKFIFEVSSSWAVVFVLIKTHRLQYVEQELAKKRGKNIDAADQVETELKRAEDELYKIPEHLKVKKRNSEESSTQWTTGIAEVQLPIEYKLRNIEETEAAKKLLQEKRLMGRPKSEFSIPSSYSADYFQRGRDYAEKLRRDHPELYKDRSLQDDAVAGSKPADNSTDAAGRRQAATDEFMLERFRKRERHRVMRR</sequence>
<dbReference type="Proteomes" id="UP000886885">
    <property type="component" value="Chromosome 14A"/>
</dbReference>
<organism evidence="6 7">
    <name type="scientific">Populus tomentosa</name>
    <name type="common">Chinese white poplar</name>
    <dbReference type="NCBI Taxonomy" id="118781"/>
    <lineage>
        <taxon>Eukaryota</taxon>
        <taxon>Viridiplantae</taxon>
        <taxon>Streptophyta</taxon>
        <taxon>Embryophyta</taxon>
        <taxon>Tracheophyta</taxon>
        <taxon>Spermatophyta</taxon>
        <taxon>Magnoliopsida</taxon>
        <taxon>eudicotyledons</taxon>
        <taxon>Gunneridae</taxon>
        <taxon>Pentapetalae</taxon>
        <taxon>rosids</taxon>
        <taxon>fabids</taxon>
        <taxon>Malpighiales</taxon>
        <taxon>Salicaceae</taxon>
        <taxon>Saliceae</taxon>
        <taxon>Populus</taxon>
    </lineage>
</organism>
<dbReference type="InterPro" id="IPR010756">
    <property type="entry name" value="Tls1-like"/>
</dbReference>
<evidence type="ECO:0000256" key="3">
    <source>
        <dbReference type="ARBA" id="ARBA00023242"/>
    </source>
</evidence>
<comment type="subcellular location">
    <subcellularLocation>
        <location evidence="1">Nucleus</location>
    </subcellularLocation>
</comment>
<protein>
    <recommendedName>
        <fullName evidence="8">Hepatocellular carcinoma-associated antigen 59 family protein</fullName>
    </recommendedName>
</protein>
<evidence type="ECO:0000256" key="2">
    <source>
        <dbReference type="ARBA" id="ARBA00007643"/>
    </source>
</evidence>
<dbReference type="AlphaFoldDB" id="A0A8X7YF13"/>
<evidence type="ECO:0000256" key="5">
    <source>
        <dbReference type="SAM" id="Phobius"/>
    </source>
</evidence>
<evidence type="ECO:0000313" key="7">
    <source>
        <dbReference type="Proteomes" id="UP000886885"/>
    </source>
</evidence>
<dbReference type="Pfam" id="PF07052">
    <property type="entry name" value="Hep_59"/>
    <property type="match status" value="1"/>
</dbReference>